<comment type="caution">
    <text evidence="3">The sequence shown here is derived from an EMBL/GenBank/DDBJ whole genome shotgun (WGS) entry which is preliminary data.</text>
</comment>
<dbReference type="GO" id="GO:0003964">
    <property type="term" value="F:RNA-directed DNA polymerase activity"/>
    <property type="evidence" value="ECO:0007669"/>
    <property type="project" value="UniProtKB-KW"/>
</dbReference>
<dbReference type="EMBL" id="JAAIUW010000012">
    <property type="protein sequence ID" value="KAF7807376.1"/>
    <property type="molecule type" value="Genomic_DNA"/>
</dbReference>
<organism evidence="3 4">
    <name type="scientific">Senna tora</name>
    <dbReference type="NCBI Taxonomy" id="362788"/>
    <lineage>
        <taxon>Eukaryota</taxon>
        <taxon>Viridiplantae</taxon>
        <taxon>Streptophyta</taxon>
        <taxon>Embryophyta</taxon>
        <taxon>Tracheophyta</taxon>
        <taxon>Spermatophyta</taxon>
        <taxon>Magnoliopsida</taxon>
        <taxon>eudicotyledons</taxon>
        <taxon>Gunneridae</taxon>
        <taxon>Pentapetalae</taxon>
        <taxon>rosids</taxon>
        <taxon>fabids</taxon>
        <taxon>Fabales</taxon>
        <taxon>Fabaceae</taxon>
        <taxon>Caesalpinioideae</taxon>
        <taxon>Cassia clade</taxon>
        <taxon>Senna</taxon>
    </lineage>
</organism>
<gene>
    <name evidence="3" type="ORF">G2W53_039537</name>
</gene>
<reference evidence="3" key="1">
    <citation type="submission" date="2020-09" db="EMBL/GenBank/DDBJ databases">
        <title>Genome-Enabled Discovery of Anthraquinone Biosynthesis in Senna tora.</title>
        <authorList>
            <person name="Kang S.-H."/>
            <person name="Pandey R.P."/>
            <person name="Lee C.-M."/>
            <person name="Sim J.-S."/>
            <person name="Jeong J.-T."/>
            <person name="Choi B.-S."/>
            <person name="Jung M."/>
            <person name="Ginzburg D."/>
            <person name="Zhao K."/>
            <person name="Won S.Y."/>
            <person name="Oh T.-J."/>
            <person name="Yu Y."/>
            <person name="Kim N.-H."/>
            <person name="Lee O.R."/>
            <person name="Lee T.-H."/>
            <person name="Bashyal P."/>
            <person name="Kim T.-S."/>
            <person name="Lee W.-H."/>
            <person name="Kawkins C."/>
            <person name="Kim C.-K."/>
            <person name="Kim J.S."/>
            <person name="Ahn B.O."/>
            <person name="Rhee S.Y."/>
            <person name="Sohng J.K."/>
        </authorList>
    </citation>
    <scope>NUCLEOTIDE SEQUENCE</scope>
    <source>
        <tissue evidence="3">Leaf</tissue>
    </source>
</reference>
<evidence type="ECO:0000259" key="1">
    <source>
        <dbReference type="Pfam" id="PF03372"/>
    </source>
</evidence>
<dbReference type="InterPro" id="IPR005135">
    <property type="entry name" value="Endo/exonuclease/phosphatase"/>
</dbReference>
<accession>A0A834SPN7</accession>
<feature type="domain" description="Reverse transcriptase zinc-binding" evidence="2">
    <location>
        <begin position="733"/>
        <end position="817"/>
    </location>
</feature>
<sequence>MKQLLSEHSPQLVFIAETLLSFDNASSLLHKWGFERSCGTSVEGKKGGTILAWKGSVRCQVLDISPHWIHASVVDGAGIEFNLTCVYGPPHLPARAPFWQKLTTFSQETQLPWLLLGDFNQVLCHSEKLSVNCKIPGVEDFENFLHDACLVNLHPQGNWFTWTNGRVGEGAVWERLDRALCNVAWLTVYPQTSVFCLPIYTSDHSPFVVLLHDVVPRRPRPSRFEAMWLLDDSCKQVVSHAWNINISGSSAYLFVSKCRNVMSQLKRWNREVFGHIPSKFSDLQRHIKAVQEQVGESIQDDTLLATEAALRNELEKLLDKEELLWAQKSRQMWLLQGDRNTKYFHTLVKKRRINNRISRIKLDSGEWTQSYNAMEGVVLDYFSHVYSMNHDTPVMDIYHSLEHLNIPRLTNQEQDGLLSPVTQKEVESALFKMKSDKAPGPDGLPPLFFQSFWPLIQNDLVRLVQSFFSRAGQQLNYDKSFLVFSPNTSRTVKDRIASRLGVAVSNKIGRYLGSFVDNKLSDPQNYNVLVERIGSKLAGWKAKTLSQAGRLTLIKSVLQPLNIYHMSTLAIPRKYYHQMDAICSNFFWGFRGEKPAMHLLNKRKIFAPQDRGGLGLRYAELVNVALVTKQDQVSLDVVVLPKPGYLSLIKGRFLHYSEAIVSRDVLHLLQSQNILLRLPDAELLQQLCDLECIMPQYVFSGPEVFASIEPIHPPCRQAGKDKIAWNHSSNGKFSLKTAYNNIITRTTNDAKDPWKQIWKCPTLERVKVFLWPLGHDSIMTNVQRKKRGFCTSDICQLCGTEAETSTHALRDCPEVKEV</sequence>
<dbReference type="InterPro" id="IPR026960">
    <property type="entry name" value="RVT-Znf"/>
</dbReference>
<keyword evidence="3" id="KW-0548">Nucleotidyltransferase</keyword>
<evidence type="ECO:0000313" key="4">
    <source>
        <dbReference type="Proteomes" id="UP000634136"/>
    </source>
</evidence>
<keyword evidence="4" id="KW-1185">Reference proteome</keyword>
<dbReference type="SUPFAM" id="SSF56219">
    <property type="entry name" value="DNase I-like"/>
    <property type="match status" value="1"/>
</dbReference>
<keyword evidence="3" id="KW-0808">Transferase</keyword>
<evidence type="ECO:0000259" key="2">
    <source>
        <dbReference type="Pfam" id="PF13966"/>
    </source>
</evidence>
<dbReference type="AlphaFoldDB" id="A0A834SPN7"/>
<dbReference type="PANTHER" id="PTHR33116:SF78">
    <property type="entry name" value="OS12G0587133 PROTEIN"/>
    <property type="match status" value="1"/>
</dbReference>
<name>A0A834SPN7_9FABA</name>
<dbReference type="Pfam" id="PF13966">
    <property type="entry name" value="zf-RVT"/>
    <property type="match status" value="1"/>
</dbReference>
<dbReference type="Proteomes" id="UP000634136">
    <property type="component" value="Unassembled WGS sequence"/>
</dbReference>
<proteinExistence type="predicted"/>
<keyword evidence="3" id="KW-0695">RNA-directed DNA polymerase</keyword>
<dbReference type="PANTHER" id="PTHR33116">
    <property type="entry name" value="REVERSE TRANSCRIPTASE ZINC-BINDING DOMAIN-CONTAINING PROTEIN-RELATED-RELATED"/>
    <property type="match status" value="1"/>
</dbReference>
<dbReference type="Pfam" id="PF03372">
    <property type="entry name" value="Exo_endo_phos"/>
    <property type="match status" value="1"/>
</dbReference>
<protein>
    <submittedName>
        <fullName evidence="3">Reverse transcriptase</fullName>
    </submittedName>
</protein>
<evidence type="ECO:0000313" key="3">
    <source>
        <dbReference type="EMBL" id="KAF7807376.1"/>
    </source>
</evidence>
<dbReference type="OrthoDB" id="1001388at2759"/>
<feature type="domain" description="Endonuclease/exonuclease/phosphatase" evidence="1">
    <location>
        <begin position="3"/>
        <end position="204"/>
    </location>
</feature>
<dbReference type="InterPro" id="IPR036691">
    <property type="entry name" value="Endo/exonu/phosph_ase_sf"/>
</dbReference>
<dbReference type="Gene3D" id="3.60.10.10">
    <property type="entry name" value="Endonuclease/exonuclease/phosphatase"/>
    <property type="match status" value="1"/>
</dbReference>